<dbReference type="Pfam" id="PF09084">
    <property type="entry name" value="NMT1"/>
    <property type="match status" value="1"/>
</dbReference>
<protein>
    <submittedName>
        <fullName evidence="6">NitT/TauT family transport system substrate-binding protein</fullName>
    </submittedName>
</protein>
<comment type="caution">
    <text evidence="6">The sequence shown here is derived from an EMBL/GenBank/DDBJ whole genome shotgun (WGS) entry which is preliminary data.</text>
</comment>
<dbReference type="PROSITE" id="PS51318">
    <property type="entry name" value="TAT"/>
    <property type="match status" value="1"/>
</dbReference>
<evidence type="ECO:0000256" key="3">
    <source>
        <dbReference type="ARBA" id="ARBA00022729"/>
    </source>
</evidence>
<evidence type="ECO:0000313" key="7">
    <source>
        <dbReference type="Proteomes" id="UP000244081"/>
    </source>
</evidence>
<dbReference type="GO" id="GO:0042597">
    <property type="term" value="C:periplasmic space"/>
    <property type="evidence" value="ECO:0007669"/>
    <property type="project" value="UniProtKB-SubCell"/>
</dbReference>
<evidence type="ECO:0000256" key="2">
    <source>
        <dbReference type="ARBA" id="ARBA00010742"/>
    </source>
</evidence>
<evidence type="ECO:0000313" key="6">
    <source>
        <dbReference type="EMBL" id="PTW59767.1"/>
    </source>
</evidence>
<evidence type="ECO:0000256" key="4">
    <source>
        <dbReference type="SAM" id="SignalP"/>
    </source>
</evidence>
<sequence>MTFSIRKTLMRAAAAGLALAALSSVPASAADKVTLGALRFTSHAASFVAYERGYFKEQGLDVEFKFFQAAQPMAVAIASGDVDFGVTAITGGLIGLADKGVVKVIGGALHEEKGIDGQIIIVSNKAYDEGVTDPSKLKGRTFGITQSGSSFHYMAAKIADAEGFTLQDMKVKPMQKVGAVIGALKSGQIDAWSIQPHIAKALIAAGAVKKIGMVADFIPDYQVTTVFTSTKIATENRDLVKRFLAAYSKGAADFNAALVDKTQGADGEKAMAELIHKYVYADQPFEKASKSIINGAMRLNPDARLDLTSVKDQLAWFKAENLAPESITLDKLVDPSFVETY</sequence>
<feature type="domain" description="SsuA/THI5-like" evidence="5">
    <location>
        <begin position="41"/>
        <end position="253"/>
    </location>
</feature>
<keyword evidence="3 4" id="KW-0732">Signal</keyword>
<comment type="similarity">
    <text evidence="2">Belongs to the bacterial solute-binding protein SsuA/TauA family.</text>
</comment>
<dbReference type="PANTHER" id="PTHR30024:SF47">
    <property type="entry name" value="TAURINE-BINDING PERIPLASMIC PROTEIN"/>
    <property type="match status" value="1"/>
</dbReference>
<dbReference type="GO" id="GO:0042918">
    <property type="term" value="P:alkanesulfonate transmembrane transport"/>
    <property type="evidence" value="ECO:0007669"/>
    <property type="project" value="TreeGrafter"/>
</dbReference>
<dbReference type="RefSeq" id="WP_210203555.1">
    <property type="nucleotide sequence ID" value="NZ_QAYG01000006.1"/>
</dbReference>
<dbReference type="PANTHER" id="PTHR30024">
    <property type="entry name" value="ALIPHATIC SULFONATES-BINDING PROTEIN-RELATED"/>
    <property type="match status" value="1"/>
</dbReference>
<keyword evidence="7" id="KW-1185">Reference proteome</keyword>
<gene>
    <name evidence="6" type="ORF">C8N35_106152</name>
</gene>
<evidence type="ECO:0000259" key="5">
    <source>
        <dbReference type="Pfam" id="PF09084"/>
    </source>
</evidence>
<dbReference type="AlphaFoldDB" id="A0A2T5V7M7"/>
<evidence type="ECO:0000256" key="1">
    <source>
        <dbReference type="ARBA" id="ARBA00004418"/>
    </source>
</evidence>
<reference evidence="6 7" key="1">
    <citation type="submission" date="2018-04" db="EMBL/GenBank/DDBJ databases">
        <title>Genomic Encyclopedia of Archaeal and Bacterial Type Strains, Phase II (KMG-II): from individual species to whole genera.</title>
        <authorList>
            <person name="Goeker M."/>
        </authorList>
    </citation>
    <scope>NUCLEOTIDE SEQUENCE [LARGE SCALE GENOMIC DNA]</scope>
    <source>
        <strain evidence="6 7">DSM 23382</strain>
    </source>
</reference>
<dbReference type="EMBL" id="QAYG01000006">
    <property type="protein sequence ID" value="PTW59767.1"/>
    <property type="molecule type" value="Genomic_DNA"/>
</dbReference>
<dbReference type="Proteomes" id="UP000244081">
    <property type="component" value="Unassembled WGS sequence"/>
</dbReference>
<comment type="subcellular location">
    <subcellularLocation>
        <location evidence="1">Periplasm</location>
    </subcellularLocation>
</comment>
<dbReference type="Gene3D" id="3.40.190.10">
    <property type="entry name" value="Periplasmic binding protein-like II"/>
    <property type="match status" value="2"/>
</dbReference>
<feature type="signal peptide" evidence="4">
    <location>
        <begin position="1"/>
        <end position="29"/>
    </location>
</feature>
<dbReference type="SUPFAM" id="SSF53850">
    <property type="entry name" value="Periplasmic binding protein-like II"/>
    <property type="match status" value="1"/>
</dbReference>
<proteinExistence type="inferred from homology"/>
<feature type="chain" id="PRO_5015649342" evidence="4">
    <location>
        <begin position="30"/>
        <end position="341"/>
    </location>
</feature>
<organism evidence="6 7">
    <name type="scientific">Breoghania corrubedonensis</name>
    <dbReference type="NCBI Taxonomy" id="665038"/>
    <lineage>
        <taxon>Bacteria</taxon>
        <taxon>Pseudomonadati</taxon>
        <taxon>Pseudomonadota</taxon>
        <taxon>Alphaproteobacteria</taxon>
        <taxon>Hyphomicrobiales</taxon>
        <taxon>Stappiaceae</taxon>
        <taxon>Breoghania</taxon>
    </lineage>
</organism>
<dbReference type="InterPro" id="IPR006311">
    <property type="entry name" value="TAT_signal"/>
</dbReference>
<name>A0A2T5V7M7_9HYPH</name>
<dbReference type="InterPro" id="IPR015168">
    <property type="entry name" value="SsuA/THI5"/>
</dbReference>
<accession>A0A2T5V7M7</accession>